<evidence type="ECO:0000313" key="2">
    <source>
        <dbReference type="EMBL" id="KAF2005273.1"/>
    </source>
</evidence>
<feature type="region of interest" description="Disordered" evidence="1">
    <location>
        <begin position="155"/>
        <end position="510"/>
    </location>
</feature>
<feature type="compositionally biased region" description="Basic and acidic residues" evidence="1">
    <location>
        <begin position="1"/>
        <end position="25"/>
    </location>
</feature>
<keyword evidence="3" id="KW-1185">Reference proteome</keyword>
<feature type="compositionally biased region" description="Low complexity" evidence="1">
    <location>
        <begin position="384"/>
        <end position="394"/>
    </location>
</feature>
<protein>
    <submittedName>
        <fullName evidence="2">Uncharacterized protein</fullName>
    </submittedName>
</protein>
<feature type="compositionally biased region" description="Polar residues" evidence="1">
    <location>
        <begin position="227"/>
        <end position="239"/>
    </location>
</feature>
<dbReference type="AlphaFoldDB" id="A0A6A5WTX9"/>
<feature type="compositionally biased region" description="Low complexity" evidence="1">
    <location>
        <begin position="412"/>
        <end position="431"/>
    </location>
</feature>
<reference evidence="2" key="1">
    <citation type="journal article" date="2020" name="Stud. Mycol.">
        <title>101 Dothideomycetes genomes: a test case for predicting lifestyles and emergence of pathogens.</title>
        <authorList>
            <person name="Haridas S."/>
            <person name="Albert R."/>
            <person name="Binder M."/>
            <person name="Bloem J."/>
            <person name="Labutti K."/>
            <person name="Salamov A."/>
            <person name="Andreopoulos B."/>
            <person name="Baker S."/>
            <person name="Barry K."/>
            <person name="Bills G."/>
            <person name="Bluhm B."/>
            <person name="Cannon C."/>
            <person name="Castanera R."/>
            <person name="Culley D."/>
            <person name="Daum C."/>
            <person name="Ezra D."/>
            <person name="Gonzalez J."/>
            <person name="Henrissat B."/>
            <person name="Kuo A."/>
            <person name="Liang C."/>
            <person name="Lipzen A."/>
            <person name="Lutzoni F."/>
            <person name="Magnuson J."/>
            <person name="Mondo S."/>
            <person name="Nolan M."/>
            <person name="Ohm R."/>
            <person name="Pangilinan J."/>
            <person name="Park H.-J."/>
            <person name="Ramirez L."/>
            <person name="Alfaro M."/>
            <person name="Sun H."/>
            <person name="Tritt A."/>
            <person name="Yoshinaga Y."/>
            <person name="Zwiers L.-H."/>
            <person name="Turgeon B."/>
            <person name="Goodwin S."/>
            <person name="Spatafora J."/>
            <person name="Crous P."/>
            <person name="Grigoriev I."/>
        </authorList>
    </citation>
    <scope>NUCLEOTIDE SEQUENCE</scope>
    <source>
        <strain evidence="2">CBS 123094</strain>
    </source>
</reference>
<proteinExistence type="predicted"/>
<evidence type="ECO:0000313" key="3">
    <source>
        <dbReference type="Proteomes" id="UP000799779"/>
    </source>
</evidence>
<dbReference type="OrthoDB" id="5296at2759"/>
<feature type="compositionally biased region" description="Low complexity" evidence="1">
    <location>
        <begin position="106"/>
        <end position="116"/>
    </location>
</feature>
<feature type="region of interest" description="Disordered" evidence="1">
    <location>
        <begin position="526"/>
        <end position="600"/>
    </location>
</feature>
<name>A0A6A5WTX9_9PLEO</name>
<feature type="compositionally biased region" description="Basic and acidic residues" evidence="1">
    <location>
        <begin position="284"/>
        <end position="294"/>
    </location>
</feature>
<gene>
    <name evidence="2" type="ORF">P154DRAFT_518799</name>
</gene>
<dbReference type="EMBL" id="ML977564">
    <property type="protein sequence ID" value="KAF2005273.1"/>
    <property type="molecule type" value="Genomic_DNA"/>
</dbReference>
<feature type="region of interest" description="Disordered" evidence="1">
    <location>
        <begin position="1"/>
        <end position="131"/>
    </location>
</feature>
<organism evidence="2 3">
    <name type="scientific">Amniculicola lignicola CBS 123094</name>
    <dbReference type="NCBI Taxonomy" id="1392246"/>
    <lineage>
        <taxon>Eukaryota</taxon>
        <taxon>Fungi</taxon>
        <taxon>Dikarya</taxon>
        <taxon>Ascomycota</taxon>
        <taxon>Pezizomycotina</taxon>
        <taxon>Dothideomycetes</taxon>
        <taxon>Pleosporomycetidae</taxon>
        <taxon>Pleosporales</taxon>
        <taxon>Amniculicolaceae</taxon>
        <taxon>Amniculicola</taxon>
    </lineage>
</organism>
<feature type="compositionally biased region" description="Basic and acidic residues" evidence="1">
    <location>
        <begin position="303"/>
        <end position="324"/>
    </location>
</feature>
<feature type="compositionally biased region" description="Low complexity" evidence="1">
    <location>
        <begin position="46"/>
        <end position="58"/>
    </location>
</feature>
<evidence type="ECO:0000256" key="1">
    <source>
        <dbReference type="SAM" id="MobiDB-lite"/>
    </source>
</evidence>
<sequence length="960" mass="108111">MAYYERNHHYPRHDSYSARSRDPDNYSRQAAPPARFTDDPPAAMRYSVNSGGQSYSSSYDRRYAAAPPPPKRSSALPDRTHSYTHSRYPWPPRPSAEDEAVALAKEVPSPSSSGVVGDEESEARLRGSVDQYPIIQEVEQPRGTYDNDERRFVLVSDPSSDADTTLKDRHRRKSFAERGNIPHLNTHLDDGPELFPKRVSTPYAYTKPSRESAAPGDYFLSPEPITPSASSVPRSTPSRGTWDRDQNAKPPRKTRPDRYDSFTQSSPRTPRNDTFEDSDAEAEDTIHLGAERRPARYSFVKSDLQKDDLRASLRDSQAKPDSRSSRGPPRAAHESSSGSSKHSTPPNQSPRSSTSSLNGGAPRQKTHRPKPVETPYAEKHHVSRPGSPLRPSSPLHRERHGRPLPPSPPRSPKLGPSRPSSRGGIPRPASPLSHSRTLPIPSRAPVTEVDWHATYPPVPVASRDRSRPASRYGREETLPMPTPRIGVQSPSPARPVNQNPPLPYPVDDRPVDVFMPPVEAFQFDHSTSMPSPIPGAFKQPYPESAKFSSSPIAGSPREQSFHQRPSFGSRPPTADEVPRSPRVRSNSFRSQSSHDGRRYERKLSIEKPFPTCLRSEPSAKHNDWYTLENCPNFDLCPDCFDGVFADTMFDPYFKQTRRYDSSERSCDFSSPWIRLALLLTIKEKRKTLDLFYALTRIFETEKPCPKDKAVSGPWYGLPDPRDGHFISNFAICPCDLKKIEVLMPSMRGYFSPLPSSSSDPRIPSTHTCALKLGSVRFRKYLDLLFKIDAEAQPRGRAPNMERFLQLARENAYKAECTKSTPNFRKPWHFIPALPEFTVCQECYDEAVWPAIHKGNKLAGAFNRTIQLVPGEDNEGTSCCLYSGRMRRTWARALDDADFGYLKRKAVDRKKAESKLARERGILLGLLKRRGGGYGHGGVEVDKEALRRELAGVEREWKEWE</sequence>
<feature type="compositionally biased region" description="Basic and acidic residues" evidence="1">
    <location>
        <begin position="462"/>
        <end position="477"/>
    </location>
</feature>
<feature type="compositionally biased region" description="Polar residues" evidence="1">
    <location>
        <begin position="344"/>
        <end position="358"/>
    </location>
</feature>
<feature type="compositionally biased region" description="Polar residues" evidence="1">
    <location>
        <begin position="488"/>
        <end position="497"/>
    </location>
</feature>
<accession>A0A6A5WTX9</accession>
<dbReference type="Proteomes" id="UP000799779">
    <property type="component" value="Unassembled WGS sequence"/>
</dbReference>